<evidence type="ECO:0000256" key="1">
    <source>
        <dbReference type="ARBA" id="ARBA00004418"/>
    </source>
</evidence>
<dbReference type="InterPro" id="IPR019546">
    <property type="entry name" value="TAT_signal_bac_arc"/>
</dbReference>
<comment type="subcellular location">
    <subcellularLocation>
        <location evidence="1">Periplasm</location>
    </subcellularLocation>
</comment>
<reference evidence="7 8" key="1">
    <citation type="submission" date="2020-02" db="EMBL/GenBank/DDBJ databases">
        <title>Comparative genomics of sulfur disproportionating microorganisms.</title>
        <authorList>
            <person name="Ward L.M."/>
            <person name="Bertran E."/>
            <person name="Johnston D.T."/>
        </authorList>
    </citation>
    <scope>NUCLEOTIDE SEQUENCE [LARGE SCALE GENOMIC DNA]</scope>
    <source>
        <strain evidence="7 8">DSM 3696</strain>
    </source>
</reference>
<keyword evidence="4" id="KW-0411">Iron-sulfur</keyword>
<dbReference type="NCBIfam" id="TIGR01409">
    <property type="entry name" value="TAT_signal_seq"/>
    <property type="match status" value="1"/>
</dbReference>
<comment type="subunit">
    <text evidence="2">Heterodimer of a large and a small subunit.</text>
</comment>
<gene>
    <name evidence="7" type="ORF">G3N56_11970</name>
</gene>
<dbReference type="GO" id="GO:0042597">
    <property type="term" value="C:periplasmic space"/>
    <property type="evidence" value="ECO:0007669"/>
    <property type="project" value="UniProtKB-SubCell"/>
</dbReference>
<proteinExistence type="predicted"/>
<dbReference type="GO" id="GO:0009055">
    <property type="term" value="F:electron transfer activity"/>
    <property type="evidence" value="ECO:0007669"/>
    <property type="project" value="InterPro"/>
</dbReference>
<dbReference type="GO" id="GO:0051536">
    <property type="term" value="F:iron-sulfur cluster binding"/>
    <property type="evidence" value="ECO:0007669"/>
    <property type="project" value="UniProtKB-KW"/>
</dbReference>
<evidence type="ECO:0000313" key="8">
    <source>
        <dbReference type="Proteomes" id="UP000469724"/>
    </source>
</evidence>
<dbReference type="InterPro" id="IPR006311">
    <property type="entry name" value="TAT_signal"/>
</dbReference>
<dbReference type="PROSITE" id="PS51318">
    <property type="entry name" value="TAT"/>
    <property type="match status" value="1"/>
</dbReference>
<dbReference type="InterPro" id="IPR003149">
    <property type="entry name" value="Fe_hydrogenase_ssu"/>
</dbReference>
<dbReference type="GO" id="GO:0005506">
    <property type="term" value="F:iron ion binding"/>
    <property type="evidence" value="ECO:0007669"/>
    <property type="project" value="InterPro"/>
</dbReference>
<evidence type="ECO:0000256" key="3">
    <source>
        <dbReference type="ARBA" id="ARBA00022723"/>
    </source>
</evidence>
<comment type="caution">
    <text evidence="7">The sequence shown here is derived from an EMBL/GenBank/DDBJ whole genome shotgun (WGS) entry which is preliminary data.</text>
</comment>
<sequence>MSIMNFTRRGFLKAACIATGGTLIGLRLTSKAVAATKQLKDYMMDRINGTYGADAKFKVRASQDNAQVQAMYKEYLDGHPMSHKAEKLLHTTWQDRSKALAQLKAEGAYPNPRAKEFDKSTYPYE</sequence>
<dbReference type="GO" id="GO:0008901">
    <property type="term" value="F:ferredoxin hydrogenase activity"/>
    <property type="evidence" value="ECO:0007669"/>
    <property type="project" value="InterPro"/>
</dbReference>
<name>A0A7K3NMM3_9BACT</name>
<dbReference type="Pfam" id="PF02256">
    <property type="entry name" value="Fe_hyd_SSU"/>
    <property type="match status" value="1"/>
</dbReference>
<evidence type="ECO:0000256" key="5">
    <source>
        <dbReference type="SAM" id="MobiDB-lite"/>
    </source>
</evidence>
<evidence type="ECO:0000259" key="6">
    <source>
        <dbReference type="SMART" id="SM00902"/>
    </source>
</evidence>
<protein>
    <submittedName>
        <fullName evidence="7">Twin-arginine translocation signal domain-containing protein</fullName>
    </submittedName>
</protein>
<organism evidence="7 8">
    <name type="scientific">Desulfolutivibrio sulfodismutans</name>
    <dbReference type="NCBI Taxonomy" id="63561"/>
    <lineage>
        <taxon>Bacteria</taxon>
        <taxon>Pseudomonadati</taxon>
        <taxon>Thermodesulfobacteriota</taxon>
        <taxon>Desulfovibrionia</taxon>
        <taxon>Desulfovibrionales</taxon>
        <taxon>Desulfovibrionaceae</taxon>
        <taxon>Desulfolutivibrio</taxon>
    </lineage>
</organism>
<feature type="domain" description="Iron hydrogenase small subunit" evidence="6">
    <location>
        <begin position="37"/>
        <end position="97"/>
    </location>
</feature>
<dbReference type="InterPro" id="IPR008953">
    <property type="entry name" value="Fe_hydrogenase_HydB"/>
</dbReference>
<dbReference type="RefSeq" id="WP_163302492.1">
    <property type="nucleotide sequence ID" value="NZ_JAAGRQ010000048.1"/>
</dbReference>
<accession>A0A7K3NMM3</accession>
<keyword evidence="3" id="KW-0479">Metal-binding</keyword>
<keyword evidence="8" id="KW-1185">Reference proteome</keyword>
<dbReference type="Proteomes" id="UP000469724">
    <property type="component" value="Unassembled WGS sequence"/>
</dbReference>
<evidence type="ECO:0000256" key="4">
    <source>
        <dbReference type="ARBA" id="ARBA00023014"/>
    </source>
</evidence>
<feature type="region of interest" description="Disordered" evidence="5">
    <location>
        <begin position="104"/>
        <end position="125"/>
    </location>
</feature>
<keyword evidence="4" id="KW-0408">Iron</keyword>
<evidence type="ECO:0000256" key="2">
    <source>
        <dbReference type="ARBA" id="ARBA00011771"/>
    </source>
</evidence>
<dbReference type="SUPFAM" id="SSF48674">
    <property type="entry name" value="Fe-only hydrogenase smaller subunit"/>
    <property type="match status" value="1"/>
</dbReference>
<dbReference type="Gene3D" id="4.10.260.20">
    <property type="entry name" value="Iron hydrogenase, small subunit"/>
    <property type="match status" value="1"/>
</dbReference>
<dbReference type="EMBL" id="JAAGRQ010000048">
    <property type="protein sequence ID" value="NDY57452.1"/>
    <property type="molecule type" value="Genomic_DNA"/>
</dbReference>
<evidence type="ECO:0000313" key="7">
    <source>
        <dbReference type="EMBL" id="NDY57452.1"/>
    </source>
</evidence>
<dbReference type="AlphaFoldDB" id="A0A7K3NMM3"/>
<dbReference type="SMART" id="SM00902">
    <property type="entry name" value="Fe_hyd_SSU"/>
    <property type="match status" value="1"/>
</dbReference>
<dbReference type="InterPro" id="IPR036991">
    <property type="entry name" value="Fe_hydrogenase_ssu_sf"/>
</dbReference>